<dbReference type="GeneID" id="55583974"/>
<comment type="function">
    <text evidence="9">Catalyzes the attachment of tryptophan to tRNA(Trp).</text>
</comment>
<keyword evidence="6 9" id="KW-0648">Protein biosynthesis</keyword>
<evidence type="ECO:0000256" key="1">
    <source>
        <dbReference type="ARBA" id="ARBA00005594"/>
    </source>
</evidence>
<dbReference type="Gene3D" id="3.40.50.620">
    <property type="entry name" value="HUPs"/>
    <property type="match status" value="1"/>
</dbReference>
<dbReference type="Pfam" id="PF00579">
    <property type="entry name" value="tRNA-synt_1b"/>
    <property type="match status" value="1"/>
</dbReference>
<dbReference type="RefSeq" id="WP_174447890.1">
    <property type="nucleotide sequence ID" value="NZ_AP018732.1"/>
</dbReference>
<comment type="similarity">
    <text evidence="1 9 10">Belongs to the class-I aminoacyl-tRNA synthetase family.</text>
</comment>
<dbReference type="FunFam" id="3.40.50.620:FF:000207">
    <property type="entry name" value="Tryptophan--tRNA ligase"/>
    <property type="match status" value="1"/>
</dbReference>
<dbReference type="PANTHER" id="PTHR10055">
    <property type="entry name" value="TRYPTOPHANYL-TRNA SYNTHETASE"/>
    <property type="match status" value="1"/>
</dbReference>
<dbReference type="GO" id="GO:0006436">
    <property type="term" value="P:tryptophanyl-tRNA aminoacylation"/>
    <property type="evidence" value="ECO:0007669"/>
    <property type="project" value="UniProtKB-UniRule"/>
</dbReference>
<dbReference type="InterPro" id="IPR002306">
    <property type="entry name" value="Trp-tRNA-ligase"/>
</dbReference>
<evidence type="ECO:0000256" key="3">
    <source>
        <dbReference type="ARBA" id="ARBA00022598"/>
    </source>
</evidence>
<dbReference type="InterPro" id="IPR001412">
    <property type="entry name" value="aa-tRNA-synth_I_CS"/>
</dbReference>
<keyword evidence="2 9" id="KW-0963">Cytoplasm</keyword>
<dbReference type="AlphaFoldDB" id="A0A4P2VJN8"/>
<keyword evidence="7 9" id="KW-0030">Aminoacyl-tRNA synthetase</keyword>
<name>A0A4P2VJN8_9ARCH</name>
<dbReference type="Gene3D" id="1.10.240.10">
    <property type="entry name" value="Tyrosyl-Transfer RNA Synthetase"/>
    <property type="match status" value="1"/>
</dbReference>
<evidence type="ECO:0000313" key="13">
    <source>
        <dbReference type="Proteomes" id="UP000509448"/>
    </source>
</evidence>
<dbReference type="GO" id="GO:0005737">
    <property type="term" value="C:cytoplasm"/>
    <property type="evidence" value="ECO:0007669"/>
    <property type="project" value="UniProtKB-SubCell"/>
</dbReference>
<evidence type="ECO:0000256" key="10">
    <source>
        <dbReference type="RuleBase" id="RU363036"/>
    </source>
</evidence>
<evidence type="ECO:0000256" key="2">
    <source>
        <dbReference type="ARBA" id="ARBA00022490"/>
    </source>
</evidence>
<comment type="catalytic activity">
    <reaction evidence="8 9">
        <text>tRNA(Trp) + L-tryptophan + ATP = L-tryptophyl-tRNA(Trp) + AMP + diphosphate + H(+)</text>
        <dbReference type="Rhea" id="RHEA:24080"/>
        <dbReference type="Rhea" id="RHEA-COMP:9671"/>
        <dbReference type="Rhea" id="RHEA-COMP:9705"/>
        <dbReference type="ChEBI" id="CHEBI:15378"/>
        <dbReference type="ChEBI" id="CHEBI:30616"/>
        <dbReference type="ChEBI" id="CHEBI:33019"/>
        <dbReference type="ChEBI" id="CHEBI:57912"/>
        <dbReference type="ChEBI" id="CHEBI:78442"/>
        <dbReference type="ChEBI" id="CHEBI:78535"/>
        <dbReference type="ChEBI" id="CHEBI:456215"/>
        <dbReference type="EC" id="6.1.1.2"/>
    </reaction>
</comment>
<proteinExistence type="inferred from homology"/>
<keyword evidence="13" id="KW-1185">Reference proteome</keyword>
<comment type="subcellular location">
    <subcellularLocation>
        <location evidence="9">Cytoplasm</location>
    </subcellularLocation>
</comment>
<evidence type="ECO:0000256" key="8">
    <source>
        <dbReference type="ARBA" id="ARBA00049929"/>
    </source>
</evidence>
<keyword evidence="3 9" id="KW-0436">Ligase</keyword>
<evidence type="ECO:0000256" key="11">
    <source>
        <dbReference type="SAM" id="MobiDB-lite"/>
    </source>
</evidence>
<dbReference type="KEGG" id="ccai:NAS2_0154"/>
<sequence>MSEDGAAALGTGSNSGRDVESPNGIGTETKAGFEVTPWSVEGEVDYERLIREFGTSSLDGNLLERLRRVLGEDHFLLRRGIFFSHRDLDLALDDVESGRGVFLYTGRGPSGPMHVGHIIPFYFTKWLQDKLGTNVYIQLTDDEKFLERRRGLSLEDTRKWSYENALDIIAAGFDPERTFIVQDTEYMGNMYPLVIRIASKLTFNTVKAVFGFTGETNIGMAFYPAVQIAPTMFERRRCLIPAAIDQDPYWRIQRDIAEDLGFHKTAAIHSKFVPPLTGPAGKMSASSPEGAIYLTDDPATVRRKVMKYAFSGGQPTVELHRRYGGNPDVDVAFQWLYMFFEPDDSRMEKIRQDYISGALLSGELKEMLVDRLNSFLEAHREARERAKETYHLFVHDGALAKDMLSKRHGI</sequence>
<evidence type="ECO:0000256" key="9">
    <source>
        <dbReference type="HAMAP-Rule" id="MF_00140"/>
    </source>
</evidence>
<dbReference type="InterPro" id="IPR020653">
    <property type="entry name" value="Tryptophan-tRNA-ligase_arc"/>
</dbReference>
<dbReference type="NCBIfam" id="TIGR00233">
    <property type="entry name" value="trpS"/>
    <property type="match status" value="1"/>
</dbReference>
<dbReference type="EC" id="6.1.1.2" evidence="9"/>
<dbReference type="GO" id="GO:0005524">
    <property type="term" value="F:ATP binding"/>
    <property type="evidence" value="ECO:0007669"/>
    <property type="project" value="UniProtKB-UniRule"/>
</dbReference>
<feature type="region of interest" description="Disordered" evidence="11">
    <location>
        <begin position="1"/>
        <end position="32"/>
    </location>
</feature>
<accession>A0A4P2VJN8</accession>
<keyword evidence="4 9" id="KW-0547">Nucleotide-binding</keyword>
<dbReference type="PROSITE" id="PS00178">
    <property type="entry name" value="AA_TRNA_LIGASE_I"/>
    <property type="match status" value="1"/>
</dbReference>
<evidence type="ECO:0000256" key="4">
    <source>
        <dbReference type="ARBA" id="ARBA00022741"/>
    </source>
</evidence>
<dbReference type="SUPFAM" id="SSF52374">
    <property type="entry name" value="Nucleotidylyl transferase"/>
    <property type="match status" value="1"/>
</dbReference>
<evidence type="ECO:0000256" key="5">
    <source>
        <dbReference type="ARBA" id="ARBA00022840"/>
    </source>
</evidence>
<dbReference type="InterPro" id="IPR014729">
    <property type="entry name" value="Rossmann-like_a/b/a_fold"/>
</dbReference>
<evidence type="ECO:0000313" key="12">
    <source>
        <dbReference type="EMBL" id="BBE41555.1"/>
    </source>
</evidence>
<dbReference type="FunFam" id="1.10.240.10:FF:000007">
    <property type="entry name" value="Tryptophan--tRNA ligase"/>
    <property type="match status" value="1"/>
</dbReference>
<dbReference type="Proteomes" id="UP000509448">
    <property type="component" value="Chromosome"/>
</dbReference>
<dbReference type="PRINTS" id="PR01039">
    <property type="entry name" value="TRNASYNTHTRP"/>
</dbReference>
<feature type="short sequence motif" description="'KMSKS' region" evidence="9">
    <location>
        <begin position="282"/>
        <end position="286"/>
    </location>
</feature>
<evidence type="ECO:0000256" key="6">
    <source>
        <dbReference type="ARBA" id="ARBA00022917"/>
    </source>
</evidence>
<dbReference type="CDD" id="cd00806">
    <property type="entry name" value="TrpRS_core"/>
    <property type="match status" value="1"/>
</dbReference>
<dbReference type="OrthoDB" id="371821at2157"/>
<dbReference type="InterPro" id="IPR002305">
    <property type="entry name" value="aa-tRNA-synth_Ic"/>
</dbReference>
<dbReference type="PANTHER" id="PTHR10055:SF1">
    <property type="entry name" value="TRYPTOPHAN--TRNA LIGASE, CYTOPLASMIC"/>
    <property type="match status" value="1"/>
</dbReference>
<dbReference type="GO" id="GO:0004830">
    <property type="term" value="F:tryptophan-tRNA ligase activity"/>
    <property type="evidence" value="ECO:0007669"/>
    <property type="project" value="UniProtKB-UniRule"/>
</dbReference>
<evidence type="ECO:0000256" key="7">
    <source>
        <dbReference type="ARBA" id="ARBA00023146"/>
    </source>
</evidence>
<reference evidence="12 13" key="1">
    <citation type="journal article" date="2019" name="ISME J.">
        <title>Isolation and characterization of a thermophilic sulfur- and iron-reducing thaumarchaeote from a terrestrial acidic hot spring.</title>
        <authorList>
            <person name="Kato S."/>
            <person name="Itoh T."/>
            <person name="Yuki M."/>
            <person name="Nagamori M."/>
            <person name="Ohnishi M."/>
            <person name="Uematsu K."/>
            <person name="Suzuki K."/>
            <person name="Takashina T."/>
            <person name="Ohkuma M."/>
        </authorList>
    </citation>
    <scope>NUCLEOTIDE SEQUENCE [LARGE SCALE GENOMIC DNA]</scope>
    <source>
        <strain evidence="12 13">NAS-02</strain>
    </source>
</reference>
<dbReference type="EMBL" id="AP018732">
    <property type="protein sequence ID" value="BBE41555.1"/>
    <property type="molecule type" value="Genomic_DNA"/>
</dbReference>
<organism evidence="12 13">
    <name type="scientific">Conexivisphaera calida</name>
    <dbReference type="NCBI Taxonomy" id="1874277"/>
    <lineage>
        <taxon>Archaea</taxon>
        <taxon>Nitrososphaerota</taxon>
        <taxon>Conexivisphaeria</taxon>
        <taxon>Conexivisphaerales</taxon>
        <taxon>Conexivisphaeraceae</taxon>
        <taxon>Conexivisphaera</taxon>
    </lineage>
</organism>
<comment type="caution">
    <text evidence="9">Lacks conserved residue(s) required for the propagation of feature annotation.</text>
</comment>
<dbReference type="HAMAP" id="MF_00140_A">
    <property type="entry name" value="Trp_tRNA_synth_A"/>
    <property type="match status" value="1"/>
</dbReference>
<protein>
    <recommendedName>
        <fullName evidence="9">Tryptophan--tRNA ligase</fullName>
        <ecNumber evidence="9">6.1.1.2</ecNumber>
    </recommendedName>
    <alternativeName>
        <fullName evidence="9">Tryptophanyl-tRNA synthetase</fullName>
        <shortName evidence="9">TrpRS</shortName>
    </alternativeName>
</protein>
<dbReference type="NCBIfam" id="NF008927">
    <property type="entry name" value="PRK12285.1-4"/>
    <property type="match status" value="1"/>
</dbReference>
<keyword evidence="5 9" id="KW-0067">ATP-binding</keyword>
<gene>
    <name evidence="9" type="primary">trpS</name>
    <name evidence="12" type="ORF">NAS2_0154</name>
</gene>